<dbReference type="OrthoDB" id="9799173at2"/>
<sequence>MTTALDVLKYINEKHRPLGEVQYQKWLYYVQAWSLAWDGVPMFDDRIEAWTMGPVVPAVRLCGRVNGPSDLSAEQRARIDAVVDHYRAWTGNELIDMTHRESPWLEARGDLPESARCTAEVTHESMLREFTAQSLRGEGPKKPPLSHREPDSETVLELAARASRRWSHTLALLAE</sequence>
<dbReference type="EMBL" id="RQYT01000032">
    <property type="protein sequence ID" value="RRD48694.1"/>
    <property type="molecule type" value="Genomic_DNA"/>
</dbReference>
<evidence type="ECO:0000259" key="2">
    <source>
        <dbReference type="Pfam" id="PF13274"/>
    </source>
</evidence>
<dbReference type="InterPro" id="IPR025272">
    <property type="entry name" value="SocA_Panacea"/>
</dbReference>
<dbReference type="RefSeq" id="WP_125228640.1">
    <property type="nucleotide sequence ID" value="NZ_RQYT01000032.1"/>
</dbReference>
<comment type="caution">
    <text evidence="3">The sequence shown here is derived from an EMBL/GenBank/DDBJ whole genome shotgun (WGS) entry which is preliminary data.</text>
</comment>
<dbReference type="Pfam" id="PF13274">
    <property type="entry name" value="SocA_Panacea"/>
    <property type="match status" value="1"/>
</dbReference>
<gene>
    <name evidence="3" type="ORF">EII35_11650</name>
</gene>
<accession>A0A3P1WQ30</accession>
<dbReference type="Proteomes" id="UP000280935">
    <property type="component" value="Unassembled WGS sequence"/>
</dbReference>
<organism evidence="3 4">
    <name type="scientific">Arachnia propionica</name>
    <dbReference type="NCBI Taxonomy" id="1750"/>
    <lineage>
        <taxon>Bacteria</taxon>
        <taxon>Bacillati</taxon>
        <taxon>Actinomycetota</taxon>
        <taxon>Actinomycetes</taxon>
        <taxon>Propionibacteriales</taxon>
        <taxon>Propionibacteriaceae</taxon>
        <taxon>Arachnia</taxon>
    </lineage>
</organism>
<reference evidence="3 4" key="1">
    <citation type="submission" date="2018-11" db="EMBL/GenBank/DDBJ databases">
        <title>Genomes From Bacteria Associated with the Canine Oral Cavity: a Test Case for Automated Genome-Based Taxonomic Assignment.</title>
        <authorList>
            <person name="Coil D.A."/>
            <person name="Jospin G."/>
            <person name="Darling A.E."/>
            <person name="Wallis C."/>
            <person name="Davis I.J."/>
            <person name="Harris S."/>
            <person name="Eisen J.A."/>
            <person name="Holcombe L.J."/>
            <person name="O'Flynn C."/>
        </authorList>
    </citation>
    <scope>NUCLEOTIDE SEQUENCE [LARGE SCALE GENOMIC DNA]</scope>
    <source>
        <strain evidence="3 4">OH2822_COT-296</strain>
    </source>
</reference>
<feature type="compositionally biased region" description="Basic and acidic residues" evidence="1">
    <location>
        <begin position="138"/>
        <end position="151"/>
    </location>
</feature>
<proteinExistence type="predicted"/>
<name>A0A3P1WQ30_9ACTN</name>
<evidence type="ECO:0000256" key="1">
    <source>
        <dbReference type="SAM" id="MobiDB-lite"/>
    </source>
</evidence>
<feature type="region of interest" description="Disordered" evidence="1">
    <location>
        <begin position="133"/>
        <end position="153"/>
    </location>
</feature>
<feature type="domain" description="Antitoxin SocA-like Panacea" evidence="2">
    <location>
        <begin position="24"/>
        <end position="59"/>
    </location>
</feature>
<protein>
    <submittedName>
        <fullName evidence="3">DUF4065 domain-containing protein</fullName>
    </submittedName>
</protein>
<evidence type="ECO:0000313" key="3">
    <source>
        <dbReference type="EMBL" id="RRD48694.1"/>
    </source>
</evidence>
<evidence type="ECO:0000313" key="4">
    <source>
        <dbReference type="Proteomes" id="UP000280935"/>
    </source>
</evidence>
<dbReference type="AlphaFoldDB" id="A0A3P1WQ30"/>